<organism evidence="1 2">
    <name type="scientific">Ignelater luminosus</name>
    <name type="common">Cucubano</name>
    <name type="synonym">Pyrophorus luminosus</name>
    <dbReference type="NCBI Taxonomy" id="2038154"/>
    <lineage>
        <taxon>Eukaryota</taxon>
        <taxon>Metazoa</taxon>
        <taxon>Ecdysozoa</taxon>
        <taxon>Arthropoda</taxon>
        <taxon>Hexapoda</taxon>
        <taxon>Insecta</taxon>
        <taxon>Pterygota</taxon>
        <taxon>Neoptera</taxon>
        <taxon>Endopterygota</taxon>
        <taxon>Coleoptera</taxon>
        <taxon>Polyphaga</taxon>
        <taxon>Elateriformia</taxon>
        <taxon>Elateroidea</taxon>
        <taxon>Elateridae</taxon>
        <taxon>Agrypninae</taxon>
        <taxon>Pyrophorini</taxon>
        <taxon>Ignelater</taxon>
    </lineage>
</organism>
<keyword evidence="2" id="KW-1185">Reference proteome</keyword>
<dbReference type="OrthoDB" id="6597859at2759"/>
<proteinExistence type="predicted"/>
<dbReference type="EMBL" id="VTPC01091088">
    <property type="protein sequence ID" value="KAF2879726.1"/>
    <property type="molecule type" value="Genomic_DNA"/>
</dbReference>
<evidence type="ECO:0008006" key="3">
    <source>
        <dbReference type="Google" id="ProtNLM"/>
    </source>
</evidence>
<reference evidence="1" key="1">
    <citation type="submission" date="2019-08" db="EMBL/GenBank/DDBJ databases">
        <title>The genome of the North American firefly Photinus pyralis.</title>
        <authorList>
            <consortium name="Photinus pyralis genome working group"/>
            <person name="Fallon T.R."/>
            <person name="Sander Lower S.E."/>
            <person name="Weng J.-K."/>
        </authorList>
    </citation>
    <scope>NUCLEOTIDE SEQUENCE</scope>
    <source>
        <strain evidence="1">TRF0915ILg1</strain>
        <tissue evidence="1">Whole body</tissue>
    </source>
</reference>
<name>A0A8K0C6P8_IGNLU</name>
<sequence length="205" mass="22768">MIISTTALQDYRLKHNTSQPYAFTCTSEGIFCNDCRELILCSRDLSTGQLQQSLYMSCRYDEICDSSNQCKKPPAFPPCSPISHVGFVCSKPGMYPDPGDCKKYYICAPDNSGVLTAHGYDCRSEGTGRGFGYDPKSTFCNKLLSNDQCSGYPIPLCTGLQSAALAANPTLYYDCKPYPNDPTVLYPFQSRCDNGKKYTPIYDCR</sequence>
<dbReference type="Gene3D" id="2.170.140.10">
    <property type="entry name" value="Chitin binding domain"/>
    <property type="match status" value="1"/>
</dbReference>
<dbReference type="AlphaFoldDB" id="A0A8K0C6P8"/>
<accession>A0A8K0C6P8</accession>
<evidence type="ECO:0000313" key="2">
    <source>
        <dbReference type="Proteomes" id="UP000801492"/>
    </source>
</evidence>
<comment type="caution">
    <text evidence="1">The sequence shown here is derived from an EMBL/GenBank/DDBJ whole genome shotgun (WGS) entry which is preliminary data.</text>
</comment>
<gene>
    <name evidence="1" type="ORF">ILUMI_26444</name>
</gene>
<evidence type="ECO:0000313" key="1">
    <source>
        <dbReference type="EMBL" id="KAF2879726.1"/>
    </source>
</evidence>
<dbReference type="Proteomes" id="UP000801492">
    <property type="component" value="Unassembled WGS sequence"/>
</dbReference>
<protein>
    <recommendedName>
        <fullName evidence="3">Chitin-binding type-2 domain-containing protein</fullName>
    </recommendedName>
</protein>